<accession>A0A5D0RET3</accession>
<reference evidence="2 3" key="1">
    <citation type="submission" date="2019-08" db="EMBL/GenBank/DDBJ databases">
        <title>Genomes of Antarctic Bizionia species.</title>
        <authorList>
            <person name="Bowman J.P."/>
        </authorList>
    </citation>
    <scope>NUCLEOTIDE SEQUENCE [LARGE SCALE GENOMIC DNA]</scope>
    <source>
        <strain evidence="2 3">ADA-4</strain>
    </source>
</reference>
<name>A0A5D0RET3_9FLAO</name>
<feature type="signal peptide" evidence="1">
    <location>
        <begin position="1"/>
        <end position="19"/>
    </location>
</feature>
<keyword evidence="1" id="KW-0732">Signal</keyword>
<feature type="chain" id="PRO_5022808680" evidence="1">
    <location>
        <begin position="20"/>
        <end position="223"/>
    </location>
</feature>
<gene>
    <name evidence="2" type="ORF">ES674_05380</name>
</gene>
<dbReference type="RefSeq" id="WP_148402945.1">
    <property type="nucleotide sequence ID" value="NZ_VSKK01000001.1"/>
</dbReference>
<keyword evidence="3" id="KW-1185">Reference proteome</keyword>
<dbReference type="Proteomes" id="UP000323720">
    <property type="component" value="Unassembled WGS sequence"/>
</dbReference>
<evidence type="ECO:0000313" key="2">
    <source>
        <dbReference type="EMBL" id="TYB79208.1"/>
    </source>
</evidence>
<evidence type="ECO:0000313" key="3">
    <source>
        <dbReference type="Proteomes" id="UP000323720"/>
    </source>
</evidence>
<organism evidence="2 3">
    <name type="scientific">Bizionia myxarmorum</name>
    <dbReference type="NCBI Taxonomy" id="291186"/>
    <lineage>
        <taxon>Bacteria</taxon>
        <taxon>Pseudomonadati</taxon>
        <taxon>Bacteroidota</taxon>
        <taxon>Flavobacteriia</taxon>
        <taxon>Flavobacteriales</taxon>
        <taxon>Flavobacteriaceae</taxon>
        <taxon>Bizionia</taxon>
    </lineage>
</organism>
<comment type="caution">
    <text evidence="2">The sequence shown here is derived from an EMBL/GenBank/DDBJ whole genome shotgun (WGS) entry which is preliminary data.</text>
</comment>
<sequence>MKLAFTIIIILFFFQSTSAQENIYIDENGKIISSEAYSEKLRNQDLSYSKWLHIDENGDTHYTLTQGYYSKGVFDYFEIKSEIENLINRKIPDSNTILIEYRYKDDLCTARRDNKWTKDEILDRKNFLNPLRTDIEKNKITFIVLFENGMTLRNRPHKKDEYFYIDSNNFFRNKIFIKPTWCGSYALIKPNGETLIRNGEYRPDWMAEHLKNVNWKLFFDSKN</sequence>
<proteinExistence type="predicted"/>
<evidence type="ECO:0000256" key="1">
    <source>
        <dbReference type="SAM" id="SignalP"/>
    </source>
</evidence>
<dbReference type="AlphaFoldDB" id="A0A5D0RET3"/>
<dbReference type="EMBL" id="VSKK01000001">
    <property type="protein sequence ID" value="TYB79208.1"/>
    <property type="molecule type" value="Genomic_DNA"/>
</dbReference>
<protein>
    <submittedName>
        <fullName evidence="2">Uncharacterized protein</fullName>
    </submittedName>
</protein>
<dbReference type="OrthoDB" id="1445822at2"/>